<gene>
    <name evidence="1" type="ORF">Tci_859611</name>
</gene>
<sequence>KEVIELHAQHNNLLFKPKPGRMQDGHQVYGFGNISIIIDSLNQKVFAQTEDKWSLVTLEQLLMRSAMFYSMLLVSNFKGLVMPELKESDHMSIATRSESKESDHMSIATPACLDRR</sequence>
<dbReference type="EMBL" id="BKCJ011111316">
    <property type="protein sequence ID" value="GFC87641.1"/>
    <property type="molecule type" value="Genomic_DNA"/>
</dbReference>
<accession>A0A699RWQ5</accession>
<dbReference type="GO" id="GO:0071008">
    <property type="term" value="C:U2-type post-mRNA release spliceosomal complex"/>
    <property type="evidence" value="ECO:0007669"/>
    <property type="project" value="TreeGrafter"/>
</dbReference>
<dbReference type="InterPro" id="IPR045211">
    <property type="entry name" value="TFP11/STIP/Ntr1"/>
</dbReference>
<dbReference type="PANTHER" id="PTHR23329:SF1">
    <property type="entry name" value="TUFTELIN-INTERACTING PROTEIN 11"/>
    <property type="match status" value="1"/>
</dbReference>
<proteinExistence type="predicted"/>
<dbReference type="GO" id="GO:0000390">
    <property type="term" value="P:spliceosomal complex disassembly"/>
    <property type="evidence" value="ECO:0007669"/>
    <property type="project" value="InterPro"/>
</dbReference>
<dbReference type="AlphaFoldDB" id="A0A699RWQ5"/>
<name>A0A699RWQ5_TANCI</name>
<protein>
    <submittedName>
        <fullName evidence="1">Septin and tuftelin-interacting protein 1 homolog 1</fullName>
    </submittedName>
</protein>
<dbReference type="PANTHER" id="PTHR23329">
    <property type="entry name" value="TUFTELIN-INTERACTING PROTEIN 11-RELATED"/>
    <property type="match status" value="1"/>
</dbReference>
<reference evidence="1" key="1">
    <citation type="journal article" date="2019" name="Sci. Rep.">
        <title>Draft genome of Tanacetum cinerariifolium, the natural source of mosquito coil.</title>
        <authorList>
            <person name="Yamashiro T."/>
            <person name="Shiraishi A."/>
            <person name="Satake H."/>
            <person name="Nakayama K."/>
        </authorList>
    </citation>
    <scope>NUCLEOTIDE SEQUENCE</scope>
</reference>
<feature type="non-terminal residue" evidence="1">
    <location>
        <position position="1"/>
    </location>
</feature>
<organism evidence="1">
    <name type="scientific">Tanacetum cinerariifolium</name>
    <name type="common">Dalmatian daisy</name>
    <name type="synonym">Chrysanthemum cinerariifolium</name>
    <dbReference type="NCBI Taxonomy" id="118510"/>
    <lineage>
        <taxon>Eukaryota</taxon>
        <taxon>Viridiplantae</taxon>
        <taxon>Streptophyta</taxon>
        <taxon>Embryophyta</taxon>
        <taxon>Tracheophyta</taxon>
        <taxon>Spermatophyta</taxon>
        <taxon>Magnoliopsida</taxon>
        <taxon>eudicotyledons</taxon>
        <taxon>Gunneridae</taxon>
        <taxon>Pentapetalae</taxon>
        <taxon>asterids</taxon>
        <taxon>campanulids</taxon>
        <taxon>Asterales</taxon>
        <taxon>Asteraceae</taxon>
        <taxon>Asteroideae</taxon>
        <taxon>Anthemideae</taxon>
        <taxon>Anthemidinae</taxon>
        <taxon>Tanacetum</taxon>
    </lineage>
</organism>
<evidence type="ECO:0000313" key="1">
    <source>
        <dbReference type="EMBL" id="GFC87641.1"/>
    </source>
</evidence>
<comment type="caution">
    <text evidence="1">The sequence shown here is derived from an EMBL/GenBank/DDBJ whole genome shotgun (WGS) entry which is preliminary data.</text>
</comment>